<reference evidence="13" key="1">
    <citation type="submission" date="2020-11" db="EMBL/GenBank/DDBJ databases">
        <authorList>
            <person name="Tran Van P."/>
        </authorList>
    </citation>
    <scope>NUCLEOTIDE SEQUENCE</scope>
</reference>
<dbReference type="PANTHER" id="PTHR43775">
    <property type="entry name" value="FATTY ACID SYNTHASE"/>
    <property type="match status" value="1"/>
</dbReference>
<dbReference type="Pfam" id="PF00698">
    <property type="entry name" value="Acyl_transf_1"/>
    <property type="match status" value="1"/>
</dbReference>
<evidence type="ECO:0000256" key="8">
    <source>
        <dbReference type="ARBA" id="ARBA00023098"/>
    </source>
</evidence>
<sequence length="1256" mass="141683">MAKALMPIKIFADKVEECHQILHEFGVDLKHMLLSENKTSMTSITSKFCSTTAIEIALFEVMKALDITPDGIIGHSFGEIACAYADGCLTTRDAMVVTYFRGVVTENDNKIPKGLMAVIGLSSDEAINVCPKGVYVVCNNAKDSVVCSGSMNEMKSLINTLTKSKVFVRQLESSEIPFHTKYLITSAKPLMEAIKKYIPNPRLRSRKWVSTSLMTTDPNDQALKYASAEYFVYNLLNPQLVWVVTDEFCVLESDNICVVGKMRTPDDEVLLTPNAIFDRQNLMVNIESSLDREDIYKKLGVLGLDYGPHFQRLKSIHTNDFRDIYGINEWDGNLVTYLDAMMQTIIFLNPNSFIMLPVMIRAARVDPRKLFNALRVSHKLIRHDDVDDTSKQSSKLESVISDNESAQYQLELNSETNRFNHRFCIFSAEMPFYFNKKTKRLVAHGLEVEGLISHPILRRTEVENLVLESTLSAGAFQMPSVCVVPVVPLIPVVPKNMENTFTEISNKVEHDLSKDIINQIEKNERLIRSLVDIVCENFITTNELKVTEINMTPGVLATEVEQNIKQFKIMPFDVDYNLVVNSKQDILEIYKKPYGGNFRYIFHMDTNSVTNIDFNTKPYSDILANDLVANVIKGGELGTYRHFKLPADYDKMEANEYHLNFGQIRRMPIRDDDTFSDCVLGSEYVGRRADTGERVMGIEFGRTLANSVKATDKYMTTVPEHWSMAEAVTVLNTYSTVHYGLIKKANVKKGESILIHSAAGGVGQAAINVCKHYECDIFATVGTEEKKQFLINEYNIPENKIFNSRDILFKIQIMDATDGKGVDVVLNSLTGEKLSAGFECLAISGRFVEIGKYDMIQNKQLGMYGFFGDMEFIGVAVDAVILNDHDYLQEFYGWLHKHSMNGCVKPLNYKCFVAKDVEKAFQYMATGKHIGKIVIKMRDEEMERKSVMKIKSVPNRLVTVKTYFNPNKVYIITGGLGGFGLELIPWMQYSGARKFVVTSRSVFSSIACGKGNAGQSNYAFGNSMCERICEERRRDGLHGLAVQFGPIGDVGVFADSSDQLLMMSSLRKQRINSCCDVLDKFIVNMLWRSLGIDPNNTPNDLTLGEIGIESMFAVELQQEFEREWNQSFPLMFIKISFADMEELANKINRPVIGINWTRELSEMTTFKDMNQYYVNILKTLEPSGRCDIVGYFDNSIACVKLVLKGMVGKAIIVDVTDSKHSEPISDTTIMNFILGYIAKDLPESYHGCGQIRGDVT</sequence>
<keyword evidence="8" id="KW-0443">Lipid metabolism</keyword>
<dbReference type="Gene3D" id="3.10.129.110">
    <property type="entry name" value="Polyketide synthase dehydratase"/>
    <property type="match status" value="1"/>
</dbReference>
<organism evidence="13">
    <name type="scientific">Medioppia subpectinata</name>
    <dbReference type="NCBI Taxonomy" id="1979941"/>
    <lineage>
        <taxon>Eukaryota</taxon>
        <taxon>Metazoa</taxon>
        <taxon>Ecdysozoa</taxon>
        <taxon>Arthropoda</taxon>
        <taxon>Chelicerata</taxon>
        <taxon>Arachnida</taxon>
        <taxon>Acari</taxon>
        <taxon>Acariformes</taxon>
        <taxon>Sarcoptiformes</taxon>
        <taxon>Oribatida</taxon>
        <taxon>Brachypylina</taxon>
        <taxon>Oppioidea</taxon>
        <taxon>Oppiidae</taxon>
        <taxon>Medioppia</taxon>
    </lineage>
</organism>
<dbReference type="GO" id="GO:0016491">
    <property type="term" value="F:oxidoreductase activity"/>
    <property type="evidence" value="ECO:0007669"/>
    <property type="project" value="UniProtKB-KW"/>
</dbReference>
<keyword evidence="4" id="KW-0808">Transferase</keyword>
<dbReference type="EMBL" id="CAJPIZ010001025">
    <property type="protein sequence ID" value="CAG2102742.1"/>
    <property type="molecule type" value="Genomic_DNA"/>
</dbReference>
<evidence type="ECO:0000256" key="6">
    <source>
        <dbReference type="ARBA" id="ARBA00022857"/>
    </source>
</evidence>
<keyword evidence="9" id="KW-0275">Fatty acid biosynthesis</keyword>
<dbReference type="SUPFAM" id="SSF47336">
    <property type="entry name" value="ACP-like"/>
    <property type="match status" value="1"/>
</dbReference>
<dbReference type="InterPro" id="IPR036736">
    <property type="entry name" value="ACP-like_sf"/>
</dbReference>
<dbReference type="InterPro" id="IPR001227">
    <property type="entry name" value="Ac_transferase_dom_sf"/>
</dbReference>
<keyword evidence="2" id="KW-0444">Lipid biosynthesis</keyword>
<feature type="domain" description="Enoyl reductase (ER)" evidence="12">
    <location>
        <begin position="635"/>
        <end position="935"/>
    </location>
</feature>
<dbReference type="UniPathway" id="UPA00094"/>
<dbReference type="InterPro" id="IPR050091">
    <property type="entry name" value="PKS_NRPS_Biosynth_Enz"/>
</dbReference>
<dbReference type="InterPro" id="IPR036291">
    <property type="entry name" value="NAD(P)-bd_dom_sf"/>
</dbReference>
<dbReference type="SUPFAM" id="SSF52151">
    <property type="entry name" value="FabD/lysophospholipase-like"/>
    <property type="match status" value="1"/>
</dbReference>
<dbReference type="Pfam" id="PF08659">
    <property type="entry name" value="KR"/>
    <property type="match status" value="2"/>
</dbReference>
<name>A0A7R9KFS1_9ACAR</name>
<dbReference type="Pfam" id="PF13602">
    <property type="entry name" value="ADH_zinc_N_2"/>
    <property type="match status" value="1"/>
</dbReference>
<dbReference type="EMBL" id="OC855600">
    <property type="protein sequence ID" value="CAD7622312.1"/>
    <property type="molecule type" value="Genomic_DNA"/>
</dbReference>
<dbReference type="InterPro" id="IPR013968">
    <property type="entry name" value="PKS_KR"/>
</dbReference>
<evidence type="ECO:0000313" key="13">
    <source>
        <dbReference type="EMBL" id="CAD7622312.1"/>
    </source>
</evidence>
<dbReference type="PANTHER" id="PTHR43775:SF7">
    <property type="entry name" value="FATTY ACID SYNTHASE"/>
    <property type="match status" value="1"/>
</dbReference>
<dbReference type="SMART" id="SM00827">
    <property type="entry name" value="PKS_AT"/>
    <property type="match status" value="1"/>
</dbReference>
<dbReference type="InterPro" id="IPR049391">
    <property type="entry name" value="FAS_pseudo-KR"/>
</dbReference>
<evidence type="ECO:0000256" key="4">
    <source>
        <dbReference type="ARBA" id="ARBA00022679"/>
    </source>
</evidence>
<dbReference type="Gene3D" id="1.10.1200.10">
    <property type="entry name" value="ACP-like"/>
    <property type="match status" value="1"/>
</dbReference>
<evidence type="ECO:0000256" key="2">
    <source>
        <dbReference type="ARBA" id="ARBA00022516"/>
    </source>
</evidence>
<evidence type="ECO:0000256" key="1">
    <source>
        <dbReference type="ARBA" id="ARBA00022450"/>
    </source>
</evidence>
<dbReference type="Gene3D" id="3.90.180.10">
    <property type="entry name" value="Medium-chain alcohol dehydrogenases, catalytic domain"/>
    <property type="match status" value="1"/>
</dbReference>
<evidence type="ECO:0000256" key="10">
    <source>
        <dbReference type="ARBA" id="ARBA00023268"/>
    </source>
</evidence>
<keyword evidence="1" id="KW-0596">Phosphopantetheine</keyword>
<dbReference type="AlphaFoldDB" id="A0A7R9KFS1"/>
<dbReference type="InterPro" id="IPR016035">
    <property type="entry name" value="Acyl_Trfase/lysoPLipase"/>
</dbReference>
<accession>A0A7R9KFS1</accession>
<keyword evidence="3" id="KW-0597">Phosphoprotein</keyword>
<dbReference type="Gene3D" id="3.40.50.720">
    <property type="entry name" value="NAD(P)-binding Rossmann-like Domain"/>
    <property type="match status" value="2"/>
</dbReference>
<keyword evidence="5" id="KW-0276">Fatty acid metabolism</keyword>
<dbReference type="SUPFAM" id="SSF51735">
    <property type="entry name" value="NAD(P)-binding Rossmann-fold domains"/>
    <property type="match status" value="1"/>
</dbReference>
<dbReference type="OrthoDB" id="6503696at2759"/>
<evidence type="ECO:0000259" key="11">
    <source>
        <dbReference type="SMART" id="SM00827"/>
    </source>
</evidence>
<evidence type="ECO:0000256" key="7">
    <source>
        <dbReference type="ARBA" id="ARBA00023002"/>
    </source>
</evidence>
<keyword evidence="10" id="KW-0511">Multifunctional enzyme</keyword>
<feature type="domain" description="Malonyl-CoA:ACP transacylase (MAT)" evidence="11">
    <location>
        <begin position="1"/>
        <end position="266"/>
    </location>
</feature>
<dbReference type="InterPro" id="IPR016036">
    <property type="entry name" value="Malonyl_transacylase_ACP-bd"/>
</dbReference>
<dbReference type="Gene3D" id="3.40.366.10">
    <property type="entry name" value="Malonyl-Coenzyme A Acyl Carrier Protein, domain 2"/>
    <property type="match status" value="1"/>
</dbReference>
<dbReference type="SUPFAM" id="SSF55048">
    <property type="entry name" value="Probable ACP-binding domain of malonyl-CoA ACP transacylase"/>
    <property type="match status" value="1"/>
</dbReference>
<dbReference type="Proteomes" id="UP000759131">
    <property type="component" value="Unassembled WGS sequence"/>
</dbReference>
<evidence type="ECO:0000313" key="14">
    <source>
        <dbReference type="Proteomes" id="UP000759131"/>
    </source>
</evidence>
<dbReference type="GO" id="GO:0004312">
    <property type="term" value="F:fatty acid synthase activity"/>
    <property type="evidence" value="ECO:0007669"/>
    <property type="project" value="TreeGrafter"/>
</dbReference>
<dbReference type="SMART" id="SM00829">
    <property type="entry name" value="PKS_ER"/>
    <property type="match status" value="1"/>
</dbReference>
<keyword evidence="7" id="KW-0560">Oxidoreductase</keyword>
<evidence type="ECO:0000259" key="12">
    <source>
        <dbReference type="SMART" id="SM00829"/>
    </source>
</evidence>
<dbReference type="CDD" id="cd05195">
    <property type="entry name" value="enoyl_red"/>
    <property type="match status" value="1"/>
</dbReference>
<evidence type="ECO:0000256" key="3">
    <source>
        <dbReference type="ARBA" id="ARBA00022553"/>
    </source>
</evidence>
<proteinExistence type="predicted"/>
<keyword evidence="14" id="KW-1185">Reference proteome</keyword>
<dbReference type="InterPro" id="IPR020843">
    <property type="entry name" value="ER"/>
</dbReference>
<dbReference type="InterPro" id="IPR014043">
    <property type="entry name" value="Acyl_transferase_dom"/>
</dbReference>
<evidence type="ECO:0000256" key="9">
    <source>
        <dbReference type="ARBA" id="ARBA00023160"/>
    </source>
</evidence>
<dbReference type="InterPro" id="IPR042104">
    <property type="entry name" value="PKS_dehydratase_sf"/>
</dbReference>
<keyword evidence="6" id="KW-0521">NADP</keyword>
<dbReference type="Pfam" id="PF21149">
    <property type="entry name" value="FAS_pseudo-KR"/>
    <property type="match status" value="1"/>
</dbReference>
<protein>
    <submittedName>
        <fullName evidence="13">Uncharacterized protein</fullName>
    </submittedName>
</protein>
<dbReference type="FunFam" id="3.40.50.720:FF:000209">
    <property type="entry name" value="Polyketide synthase Pks12"/>
    <property type="match status" value="1"/>
</dbReference>
<evidence type="ECO:0000256" key="5">
    <source>
        <dbReference type="ARBA" id="ARBA00022832"/>
    </source>
</evidence>
<gene>
    <name evidence="13" type="ORF">OSB1V03_LOCUS2777</name>
</gene>
<dbReference type="GO" id="GO:0006633">
    <property type="term" value="P:fatty acid biosynthetic process"/>
    <property type="evidence" value="ECO:0007669"/>
    <property type="project" value="UniProtKB-UniPathway"/>
</dbReference>